<dbReference type="PROSITE" id="PS50002">
    <property type="entry name" value="SH3"/>
    <property type="match status" value="4"/>
</dbReference>
<evidence type="ECO:0000313" key="5">
    <source>
        <dbReference type="Ensembl" id="ENSPNAP00000032347.1"/>
    </source>
</evidence>
<dbReference type="CDD" id="cd11816">
    <property type="entry name" value="SH3_Eve1_3"/>
    <property type="match status" value="1"/>
</dbReference>
<feature type="region of interest" description="Disordered" evidence="3">
    <location>
        <begin position="1"/>
        <end position="72"/>
    </location>
</feature>
<dbReference type="PANTHER" id="PTHR45929">
    <property type="entry name" value="JAK PATHWAY SIGNAL TRANSDUCTION ADAPTOR MOLECULE"/>
    <property type="match status" value="1"/>
</dbReference>
<dbReference type="PANTHER" id="PTHR45929:SF2">
    <property type="entry name" value="SIGNAL TRANSDUCING ADAPTER MOLECULE 1"/>
    <property type="match status" value="1"/>
</dbReference>
<dbReference type="GeneTree" id="ENSGT00940000155694"/>
<dbReference type="SUPFAM" id="SSF50044">
    <property type="entry name" value="SH3-domain"/>
    <property type="match status" value="4"/>
</dbReference>
<proteinExistence type="predicted"/>
<organism evidence="5 6">
    <name type="scientific">Pygocentrus nattereri</name>
    <name type="common">Red-bellied piranha</name>
    <dbReference type="NCBI Taxonomy" id="42514"/>
    <lineage>
        <taxon>Eukaryota</taxon>
        <taxon>Metazoa</taxon>
        <taxon>Chordata</taxon>
        <taxon>Craniata</taxon>
        <taxon>Vertebrata</taxon>
        <taxon>Euteleostomi</taxon>
        <taxon>Actinopterygii</taxon>
        <taxon>Neopterygii</taxon>
        <taxon>Teleostei</taxon>
        <taxon>Ostariophysi</taxon>
        <taxon>Characiformes</taxon>
        <taxon>Characoidei</taxon>
        <taxon>Pygocentrus</taxon>
    </lineage>
</organism>
<evidence type="ECO:0000256" key="2">
    <source>
        <dbReference type="PROSITE-ProRule" id="PRU00192"/>
    </source>
</evidence>
<accession>A0A3B4E6U7</accession>
<dbReference type="GO" id="GO:0043328">
    <property type="term" value="P:protein transport to vacuole involved in ubiquitin-dependent protein catabolic process via the multivesicular body sorting pathway"/>
    <property type="evidence" value="ECO:0007669"/>
    <property type="project" value="TreeGrafter"/>
</dbReference>
<feature type="compositionally biased region" description="Pro residues" evidence="3">
    <location>
        <begin position="371"/>
        <end position="384"/>
    </location>
</feature>
<dbReference type="OMA" id="VHKSCMK"/>
<feature type="domain" description="SH3" evidence="4">
    <location>
        <begin position="895"/>
        <end position="954"/>
    </location>
</feature>
<dbReference type="RefSeq" id="XP_017569020.1">
    <property type="nucleotide sequence ID" value="XM_017713531.2"/>
</dbReference>
<dbReference type="PRINTS" id="PR00499">
    <property type="entry name" value="P67PHOX"/>
</dbReference>
<name>A0A3B4E6U7_PYGNA</name>
<keyword evidence="1 2" id="KW-0728">SH3 domain</keyword>
<dbReference type="InterPro" id="IPR035835">
    <property type="entry name" value="Eve1_SH3_3"/>
</dbReference>
<feature type="domain" description="SH3" evidence="4">
    <location>
        <begin position="801"/>
        <end position="860"/>
    </location>
</feature>
<dbReference type="InterPro" id="IPR036028">
    <property type="entry name" value="SH3-like_dom_sf"/>
</dbReference>
<sequence length="957" mass="104007">MAEGKREEEAEGLSCGRVFRSQSATDQTERNKPDHLYSSPGPLSSLRAAFKRTSARSHSQGDAGRARRRPEITILSVEPLPATAWFPGASGGFPVHATSSQSIWDGVIHTSGQPPPSYDQVIKEKTQEKVVTPTAPPRRSHTNTAATQTDCVEEHGRTPQQPGAAVVGKPRKPPRLCQPNSHPVKAAGPTVDTDNPTYPETAIIPNPTGPSQRPHPVPRPRSKPKQTDKVQTLVPLQDSGKNDSVTSVENDTLSSGKYLKELLEAFSSDPQLDLHQPEVLDDQQDQGKEDLTENMNSFHSDRNIRARIQAFEGQIDTDGAGAPFPRPRNIYSKSPVGVQKPAIAPRSSLSSTPAEEEAAAPPGNFYEETSLPPPLAPKPQPPRKPSFSCKEESKPQPPIKTALLPSRPPLVRSKTVGSQDDEVAGPLKGPPLPLKPSKNPLNLNNHNSTALLLNASQTLATAENEYVDAPISHVPIKPARGGGLSTLASSTQSMKRPTVIRVPSRGSRSQDEDFPPPLPIQKAVGGPTPPLKLTNKEFFSSSADPCLPPQPSRSKVPPPRPPPAKTAPDRPPPPRRNSVQLPVLQQGARPRSSLQPLNKQSCKKQKKGPILPPRPNPGHRLYNTYTLEIPHGIAEFDYNGIRTGELSFQKNEVLVLLNQIDSSMFECQVGDAKGTVQKSHIKIITPLSNHYNNANNPVPVQERSSNQAFRSSVENGTFEVQALFDFTPVGPGELGLRAGDVVTNVEQLDSEWYLGSCRGITGFFPINYVRPLNQSSAPAPAPAASPAPAYERKVQPAHDTLRGPRCVARFDFEGEQSDELSFSEGDVIQLCEYVGEEWARGEFRGREGIFPLNFVEVLEDLPPPAEQNHAKIPLPGMAASFNTPAALTPAQVESHGVEWVEALYDFTAEAEDELPFVQGDMILVTKHLDMEWCSGRLNGREGIFPAAFVRTFSGGFP</sequence>
<feature type="region of interest" description="Disordered" evidence="3">
    <location>
        <begin position="269"/>
        <end position="445"/>
    </location>
</feature>
<dbReference type="PRINTS" id="PR00452">
    <property type="entry name" value="SH3DOMAIN"/>
</dbReference>
<feature type="compositionally biased region" description="Polar residues" evidence="3">
    <location>
        <begin position="486"/>
        <end position="495"/>
    </location>
</feature>
<feature type="region of interest" description="Disordered" evidence="3">
    <location>
        <begin position="473"/>
        <end position="619"/>
    </location>
</feature>
<dbReference type="Ensembl" id="ENSPNAT00000037278.2">
    <property type="protein sequence ID" value="ENSPNAP00000032347.1"/>
    <property type="gene ID" value="ENSPNAG00000020219.2"/>
</dbReference>
<reference evidence="5 6" key="1">
    <citation type="submission" date="2020-10" db="EMBL/GenBank/DDBJ databases">
        <title>Pygocentrus nattereri (red-bellied piranha) genome, fPygNat1, primary haplotype.</title>
        <authorList>
            <person name="Myers G."/>
            <person name="Meyer A."/>
            <person name="Karagic N."/>
            <person name="Pippel M."/>
            <person name="Winkler S."/>
            <person name="Tracey A."/>
            <person name="Wood J."/>
            <person name="Formenti G."/>
            <person name="Howe K."/>
            <person name="Fedrigo O."/>
            <person name="Jarvis E.D."/>
        </authorList>
    </citation>
    <scope>NUCLEOTIDE SEQUENCE [LARGE SCALE GENOMIC DNA]</scope>
</reference>
<evidence type="ECO:0000313" key="6">
    <source>
        <dbReference type="Proteomes" id="UP001501920"/>
    </source>
</evidence>
<dbReference type="SMART" id="SM00326">
    <property type="entry name" value="SH3"/>
    <property type="match status" value="4"/>
</dbReference>
<feature type="region of interest" description="Disordered" evidence="3">
    <location>
        <begin position="129"/>
        <end position="252"/>
    </location>
</feature>
<dbReference type="GO" id="GO:0033565">
    <property type="term" value="C:ESCRT-0 complex"/>
    <property type="evidence" value="ECO:0007669"/>
    <property type="project" value="TreeGrafter"/>
</dbReference>
<dbReference type="InterPro" id="IPR001452">
    <property type="entry name" value="SH3_domain"/>
</dbReference>
<dbReference type="STRING" id="42514.ENSPNAP00000032347"/>
<evidence type="ECO:0000256" key="1">
    <source>
        <dbReference type="ARBA" id="ARBA00022443"/>
    </source>
</evidence>
<dbReference type="GeneID" id="108436827"/>
<feature type="compositionally biased region" description="Polar residues" evidence="3">
    <location>
        <begin position="242"/>
        <end position="252"/>
    </location>
</feature>
<keyword evidence="6" id="KW-1185">Reference proteome</keyword>
<dbReference type="Proteomes" id="UP001501920">
    <property type="component" value="Chromosome 22"/>
</dbReference>
<evidence type="ECO:0000256" key="3">
    <source>
        <dbReference type="SAM" id="MobiDB-lite"/>
    </source>
</evidence>
<feature type="compositionally biased region" description="Pro residues" evidence="3">
    <location>
        <begin position="546"/>
        <end position="575"/>
    </location>
</feature>
<dbReference type="CTD" id="152503"/>
<dbReference type="InterPro" id="IPR050670">
    <property type="entry name" value="STAM"/>
</dbReference>
<protein>
    <recommendedName>
        <fullName evidence="4">SH3 domain-containing protein</fullName>
    </recommendedName>
</protein>
<reference evidence="5" key="2">
    <citation type="submission" date="2025-08" db="UniProtKB">
        <authorList>
            <consortium name="Ensembl"/>
        </authorList>
    </citation>
    <scope>IDENTIFICATION</scope>
</reference>
<feature type="compositionally biased region" description="Low complexity" evidence="3">
    <location>
        <begin position="435"/>
        <end position="445"/>
    </location>
</feature>
<feature type="domain" description="SH3" evidence="4">
    <location>
        <begin position="715"/>
        <end position="774"/>
    </location>
</feature>
<dbReference type="OrthoDB" id="27823at2759"/>
<feature type="domain" description="SH3" evidence="4">
    <location>
        <begin position="627"/>
        <end position="686"/>
    </location>
</feature>
<gene>
    <name evidence="5" type="primary">SH3D19</name>
</gene>
<reference evidence="5" key="3">
    <citation type="submission" date="2025-09" db="UniProtKB">
        <authorList>
            <consortium name="Ensembl"/>
        </authorList>
    </citation>
    <scope>IDENTIFICATION</scope>
</reference>
<evidence type="ECO:0000259" key="4">
    <source>
        <dbReference type="PROSITE" id="PS50002"/>
    </source>
</evidence>
<dbReference type="AlphaFoldDB" id="A0A3B4E6U7"/>
<dbReference type="Gene3D" id="2.30.30.40">
    <property type="entry name" value="SH3 Domains"/>
    <property type="match status" value="4"/>
</dbReference>
<dbReference type="Pfam" id="PF00018">
    <property type="entry name" value="SH3_1"/>
    <property type="match status" value="3"/>
</dbReference>